<dbReference type="InterPro" id="IPR019096">
    <property type="entry name" value="YopX_protein"/>
</dbReference>
<dbReference type="InterPro" id="IPR023385">
    <property type="entry name" value="YopX-like_C"/>
</dbReference>
<name>A0A8S5UNE0_9CAUD</name>
<accession>A0A8S5UNE0</accession>
<dbReference type="Pfam" id="PF09643">
    <property type="entry name" value="YopX"/>
    <property type="match status" value="1"/>
</dbReference>
<protein>
    <submittedName>
        <fullName evidence="2">YopX protein</fullName>
    </submittedName>
</protein>
<reference evidence="2" key="1">
    <citation type="journal article" date="2021" name="Proc. Natl. Acad. Sci. U.S.A.">
        <title>A Catalog of Tens of Thousands of Viruses from Human Metagenomes Reveals Hidden Associations with Chronic Diseases.</title>
        <authorList>
            <person name="Tisza M.J."/>
            <person name="Buck C.B."/>
        </authorList>
    </citation>
    <scope>NUCLEOTIDE SEQUENCE</scope>
    <source>
        <strain evidence="2">CtwVB15</strain>
    </source>
</reference>
<sequence length="123" mass="14373">MQDRFRFRVWDKVRKVYDCSPYGENALTENGDLFWKEGASDCSEVNEEYFTVEQCTGLKDKNGNLIYEGDLVELGGYGVCQVIWSDDTAEFMFKNLNEDLSKHVDMMLMYDWEVVGNIHENKD</sequence>
<organism evidence="2">
    <name type="scientific">Myoviridae sp. ctwVB15</name>
    <dbReference type="NCBI Taxonomy" id="2825208"/>
    <lineage>
        <taxon>Viruses</taxon>
        <taxon>Duplodnaviria</taxon>
        <taxon>Heunggongvirae</taxon>
        <taxon>Uroviricota</taxon>
        <taxon>Caudoviricetes</taxon>
    </lineage>
</organism>
<dbReference type="SUPFAM" id="SSF159006">
    <property type="entry name" value="YopX-like"/>
    <property type="match status" value="1"/>
</dbReference>
<proteinExistence type="predicted"/>
<dbReference type="EMBL" id="BK016112">
    <property type="protein sequence ID" value="DAF95930.1"/>
    <property type="molecule type" value="Genomic_DNA"/>
</dbReference>
<feature type="domain" description="YopX protein" evidence="1">
    <location>
        <begin position="7"/>
        <end position="121"/>
    </location>
</feature>
<evidence type="ECO:0000313" key="2">
    <source>
        <dbReference type="EMBL" id="DAF95930.1"/>
    </source>
</evidence>
<evidence type="ECO:0000259" key="1">
    <source>
        <dbReference type="Pfam" id="PF09643"/>
    </source>
</evidence>
<dbReference type="Gene3D" id="2.30.30.290">
    <property type="entry name" value="YopX-like domains"/>
    <property type="match status" value="1"/>
</dbReference>